<keyword evidence="3" id="KW-1185">Reference proteome</keyword>
<dbReference type="Proteomes" id="UP000523000">
    <property type="component" value="Unassembled WGS sequence"/>
</dbReference>
<evidence type="ECO:0000313" key="2">
    <source>
        <dbReference type="EMBL" id="MBB2996614.1"/>
    </source>
</evidence>
<name>A0A839QPB4_9MICC</name>
<dbReference type="EMBL" id="JACHVS010000002">
    <property type="protein sequence ID" value="MBB2996614.1"/>
    <property type="molecule type" value="Genomic_DNA"/>
</dbReference>
<feature type="transmembrane region" description="Helical" evidence="1">
    <location>
        <begin position="25"/>
        <end position="46"/>
    </location>
</feature>
<evidence type="ECO:0000256" key="1">
    <source>
        <dbReference type="SAM" id="Phobius"/>
    </source>
</evidence>
<dbReference type="RefSeq" id="WP_183512173.1">
    <property type="nucleotide sequence ID" value="NZ_BAABGK010000033.1"/>
</dbReference>
<protein>
    <recommendedName>
        <fullName evidence="4">SAF domain-containing protein</fullName>
    </recommendedName>
</protein>
<accession>A0A839QPB4</accession>
<comment type="caution">
    <text evidence="2">The sequence shown here is derived from an EMBL/GenBank/DDBJ whole genome shotgun (WGS) entry which is preliminary data.</text>
</comment>
<evidence type="ECO:0000313" key="3">
    <source>
        <dbReference type="Proteomes" id="UP000523000"/>
    </source>
</evidence>
<gene>
    <name evidence="2" type="ORF">E9229_002861</name>
</gene>
<proteinExistence type="predicted"/>
<reference evidence="2 3" key="1">
    <citation type="submission" date="2020-08" db="EMBL/GenBank/DDBJ databases">
        <title>Sequencing the genomes of 1000 actinobacteria strains.</title>
        <authorList>
            <person name="Klenk H.-P."/>
        </authorList>
    </citation>
    <scope>NUCLEOTIDE SEQUENCE [LARGE SCALE GENOMIC DNA]</scope>
    <source>
        <strain evidence="2 3">DSM 22826</strain>
    </source>
</reference>
<organism evidence="2 3">
    <name type="scientific">Paeniglutamicibacter cryotolerans</name>
    <dbReference type="NCBI Taxonomy" id="670079"/>
    <lineage>
        <taxon>Bacteria</taxon>
        <taxon>Bacillati</taxon>
        <taxon>Actinomycetota</taxon>
        <taxon>Actinomycetes</taxon>
        <taxon>Micrococcales</taxon>
        <taxon>Micrococcaceae</taxon>
        <taxon>Paeniglutamicibacter</taxon>
    </lineage>
</organism>
<dbReference type="AlphaFoldDB" id="A0A839QPB4"/>
<sequence length="218" mass="22450">MGTNGKTAEEGARRLRKPGWKDPRLIVGTLIVLASVAGTAALVAGLDETTPMYVAKADIPLGGPVTADSLAIANVRLEGLADRYLGAGAAPAPGTRANTLLRAGHLIPVGDLGLPGTGNRRPVSIELPKSLPAAITTGARVDVWVALRDKTANGYAVPTLLLQATEVSARRELESGFGGSQGEVIELLVPDDKLAPLLDAMANEAHITVVFNPSATTP</sequence>
<keyword evidence="1" id="KW-1133">Transmembrane helix</keyword>
<keyword evidence="1" id="KW-0472">Membrane</keyword>
<keyword evidence="1" id="KW-0812">Transmembrane</keyword>
<evidence type="ECO:0008006" key="4">
    <source>
        <dbReference type="Google" id="ProtNLM"/>
    </source>
</evidence>